<reference evidence="8" key="1">
    <citation type="submission" date="2017-10" db="EMBL/GenBank/DDBJ databases">
        <title>Transcriptome Assembly of Sugarcane Aphid Adults.</title>
        <authorList>
            <person name="Scully E.D."/>
            <person name="Palmer N.A."/>
            <person name="Geib S.M."/>
            <person name="Sarath G."/>
            <person name="Sattler S.E."/>
        </authorList>
    </citation>
    <scope>NUCLEOTIDE SEQUENCE</scope>
    <source>
        <tissue evidence="8">Whole body</tissue>
    </source>
</reference>
<dbReference type="InterPro" id="IPR001926">
    <property type="entry name" value="TrpB-like_PALP"/>
</dbReference>
<dbReference type="EC" id="4.2.1.22" evidence="4"/>
<evidence type="ECO:0000256" key="4">
    <source>
        <dbReference type="ARBA" id="ARBA00012041"/>
    </source>
</evidence>
<comment type="catalytic activity">
    <reaction evidence="6">
        <text>L-homocysteine + L-serine = L,L-cystathionine + H2O</text>
        <dbReference type="Rhea" id="RHEA:10112"/>
        <dbReference type="ChEBI" id="CHEBI:15377"/>
        <dbReference type="ChEBI" id="CHEBI:33384"/>
        <dbReference type="ChEBI" id="CHEBI:58161"/>
        <dbReference type="ChEBI" id="CHEBI:58199"/>
        <dbReference type="EC" id="4.2.1.22"/>
    </reaction>
</comment>
<dbReference type="Gene3D" id="3.40.50.1100">
    <property type="match status" value="2"/>
</dbReference>
<dbReference type="InterPro" id="IPR050214">
    <property type="entry name" value="Cys_Synth/Cystath_Beta-Synth"/>
</dbReference>
<dbReference type="GO" id="GO:0030170">
    <property type="term" value="F:pyridoxal phosphate binding"/>
    <property type="evidence" value="ECO:0007669"/>
    <property type="project" value="UniProtKB-ARBA"/>
</dbReference>
<dbReference type="AlphaFoldDB" id="A0A2H8TUQ8"/>
<name>A0A2H8TUQ8_9HEMI</name>
<keyword evidence="5" id="KW-0663">Pyridoxal phosphate</keyword>
<dbReference type="PANTHER" id="PTHR10314">
    <property type="entry name" value="CYSTATHIONINE BETA-SYNTHASE"/>
    <property type="match status" value="1"/>
</dbReference>
<comment type="similarity">
    <text evidence="3">Belongs to the cysteine synthase/cystathionine beta-synthase family.</text>
</comment>
<dbReference type="CDD" id="cd01561">
    <property type="entry name" value="CBS_like"/>
    <property type="match status" value="1"/>
</dbReference>
<evidence type="ECO:0000313" key="8">
    <source>
        <dbReference type="EMBL" id="MBW17680.1"/>
    </source>
</evidence>
<dbReference type="EMBL" id="GFXV01005875">
    <property type="protein sequence ID" value="MBW17680.1"/>
    <property type="molecule type" value="Transcribed_RNA"/>
</dbReference>
<dbReference type="SUPFAM" id="SSF53686">
    <property type="entry name" value="Tryptophan synthase beta subunit-like PLP-dependent enzymes"/>
    <property type="match status" value="1"/>
</dbReference>
<comment type="cofactor">
    <cofactor evidence="1">
        <name>pyridoxal 5'-phosphate</name>
        <dbReference type="ChEBI" id="CHEBI:597326"/>
    </cofactor>
</comment>
<feature type="domain" description="Tryptophan synthase beta chain-like PALP" evidence="7">
    <location>
        <begin position="73"/>
        <end position="370"/>
    </location>
</feature>
<dbReference type="OrthoDB" id="728at2759"/>
<dbReference type="FunFam" id="3.40.50.1100:FF:000118">
    <property type="entry name" value="Related to CYS4-cystathionine beta-synthase"/>
    <property type="match status" value="1"/>
</dbReference>
<accession>A0A2H8TUQ8</accession>
<proteinExistence type="inferred from homology"/>
<evidence type="ECO:0000256" key="2">
    <source>
        <dbReference type="ARBA" id="ARBA00005003"/>
    </source>
</evidence>
<dbReference type="FunFam" id="3.40.50.1100:FF:000003">
    <property type="entry name" value="Cystathionine beta-synthase"/>
    <property type="match status" value="1"/>
</dbReference>
<evidence type="ECO:0000256" key="5">
    <source>
        <dbReference type="ARBA" id="ARBA00022898"/>
    </source>
</evidence>
<evidence type="ECO:0000259" key="7">
    <source>
        <dbReference type="Pfam" id="PF00291"/>
    </source>
</evidence>
<protein>
    <recommendedName>
        <fullName evidence="4">cystathionine beta-synthase</fullName>
        <ecNumber evidence="4">4.2.1.22</ecNumber>
    </recommendedName>
</protein>
<evidence type="ECO:0000256" key="3">
    <source>
        <dbReference type="ARBA" id="ARBA00007103"/>
    </source>
</evidence>
<comment type="pathway">
    <text evidence="2">Amino-acid biosynthesis; L-cysteine biosynthesis; L-cysteine from L-homocysteine and L-serine: step 1/2.</text>
</comment>
<dbReference type="InterPro" id="IPR036052">
    <property type="entry name" value="TrpB-like_PALP_sf"/>
</dbReference>
<gene>
    <name evidence="8" type="primary">Cbs</name>
</gene>
<organism evidence="8">
    <name type="scientific">Melanaphis sacchari</name>
    <dbReference type="NCBI Taxonomy" id="742174"/>
    <lineage>
        <taxon>Eukaryota</taxon>
        <taxon>Metazoa</taxon>
        <taxon>Ecdysozoa</taxon>
        <taxon>Arthropoda</taxon>
        <taxon>Hexapoda</taxon>
        <taxon>Insecta</taxon>
        <taxon>Pterygota</taxon>
        <taxon>Neoptera</taxon>
        <taxon>Paraneoptera</taxon>
        <taxon>Hemiptera</taxon>
        <taxon>Sternorrhyncha</taxon>
        <taxon>Aphidomorpha</taxon>
        <taxon>Aphidoidea</taxon>
        <taxon>Aphididae</taxon>
        <taxon>Aphidini</taxon>
        <taxon>Melanaphis</taxon>
    </lineage>
</organism>
<dbReference type="GO" id="GO:0019344">
    <property type="term" value="P:cysteine biosynthetic process"/>
    <property type="evidence" value="ECO:0007669"/>
    <property type="project" value="UniProtKB-ARBA"/>
</dbReference>
<dbReference type="GO" id="GO:0004122">
    <property type="term" value="F:cystathionine beta-synthase activity"/>
    <property type="evidence" value="ECO:0007669"/>
    <property type="project" value="UniProtKB-EC"/>
</dbReference>
<dbReference type="Pfam" id="PF00291">
    <property type="entry name" value="PALP"/>
    <property type="match status" value="1"/>
</dbReference>
<sequence>MADSAVVLAKKAKIDEGKTQNDCNGYDLDAHFTKFRPDKDSRCTWTKKSCFEESPHIHNGNLNNKNEILPNILHAIGNTPLVKLNRIPQAEGIECEILAKCEFLNPGGSTKDRIGWKMVEDAERQGLLKPGITIIEPSSGNTGIGLAMAAAVKGYNCTVVMPMKMSREKVDALRLLGAKIVRTPTTAAFNELDGLIRVAHRLHLEDPENTIILDQYRNKYNPLAHFDGTGQEILEQTNYNVDAVVAGTGTGGTITGIGRKLKQVLGDKCRIIAADPYGSILSLPESLNETDIQVYDVEGIGYDFVPTVLDRSVVDEWIKTDDKNSFPMARRLAREEGLLCGGSSGSAMYVALQVAKTMKKGQRLVVILPDGIRNYMSKFVQDEWMREKGHSLVEDEQEVSKKN</sequence>
<evidence type="ECO:0000256" key="6">
    <source>
        <dbReference type="ARBA" id="ARBA00047490"/>
    </source>
</evidence>
<evidence type="ECO:0000256" key="1">
    <source>
        <dbReference type="ARBA" id="ARBA00001933"/>
    </source>
</evidence>